<organism evidence="8 9">
    <name type="scientific">Saccharomyces kudriavzevii (strain ATCC MYA-4449 / AS 2.2408 / CBS 8840 / NBRC 1802 / NCYC 2889)</name>
    <name type="common">Yeast</name>
    <dbReference type="NCBI Taxonomy" id="226230"/>
    <lineage>
        <taxon>Eukaryota</taxon>
        <taxon>Fungi</taxon>
        <taxon>Dikarya</taxon>
        <taxon>Ascomycota</taxon>
        <taxon>Saccharomycotina</taxon>
        <taxon>Saccharomycetes</taxon>
        <taxon>Saccharomycetales</taxon>
        <taxon>Saccharomycetaceae</taxon>
        <taxon>Saccharomyces</taxon>
    </lineage>
</organism>
<dbReference type="AlphaFoldDB" id="A0AA35J817"/>
<dbReference type="RefSeq" id="XP_056085285.1">
    <property type="nucleotide sequence ID" value="XM_056231469.1"/>
</dbReference>
<dbReference type="CDD" id="cd10567">
    <property type="entry name" value="SWIB-MDM2_like"/>
    <property type="match status" value="1"/>
</dbReference>
<feature type="compositionally biased region" description="Basic and acidic residues" evidence="5">
    <location>
        <begin position="100"/>
        <end position="112"/>
    </location>
</feature>
<dbReference type="InterPro" id="IPR019835">
    <property type="entry name" value="SWIB_domain"/>
</dbReference>
<dbReference type="PROSITE" id="PS51998">
    <property type="entry name" value="DEK_C"/>
    <property type="match status" value="1"/>
</dbReference>
<dbReference type="SUPFAM" id="SSF109715">
    <property type="entry name" value="DEK C-terminal domain"/>
    <property type="match status" value="1"/>
</dbReference>
<dbReference type="InterPro" id="IPR003121">
    <property type="entry name" value="SWIB_MDM2_domain"/>
</dbReference>
<dbReference type="Pfam" id="PF08766">
    <property type="entry name" value="DEK_C"/>
    <property type="match status" value="1"/>
</dbReference>
<dbReference type="InterPro" id="IPR014876">
    <property type="entry name" value="DEK_C"/>
</dbReference>
<evidence type="ECO:0000256" key="1">
    <source>
        <dbReference type="ARBA" id="ARBA00004604"/>
    </source>
</evidence>
<gene>
    <name evidence="8" type="primary">SKDI15G4320</name>
    <name evidence="8" type="ORF">SKDI_15G4320</name>
</gene>
<dbReference type="PANTHER" id="PTHR13844">
    <property type="entry name" value="SWI/SNF-RELATED MATRIX-ASSOCIATED ACTIN-DEPENDENT REGULATOR OF CHROMATIN SUBFAMILY D"/>
    <property type="match status" value="1"/>
</dbReference>
<dbReference type="Gene3D" id="1.10.10.60">
    <property type="entry name" value="Homeodomain-like"/>
    <property type="match status" value="1"/>
</dbReference>
<dbReference type="FunFam" id="1.10.245.10:FF:000004">
    <property type="entry name" value="Upstream activation factor subunit"/>
    <property type="match status" value="1"/>
</dbReference>
<sequence length="219" mass="24856">MAELDQYAIMIDIVLSDMDLKTVTTKKVRMALKEAFAIDLESQSKPINELIRMHLQLVKGGPSLKRSLEDVLRENATLAMKLTKEVSINKPSTEEEEEKNGDGIKDADDLRTKTTVNKSPISTRQVILSKSLANLLGEPRLTRTDVVRQVWAYIKEHDLQNPKNRKEILCDEKLELIFGKRTDMFKMHKILVNHMTDPSKTTDNSSPAKAVSNPMQKNI</sequence>
<reference evidence="8" key="1">
    <citation type="submission" date="2022-10" db="EMBL/GenBank/DDBJ databases">
        <authorList>
            <person name="Byrne P K."/>
        </authorList>
    </citation>
    <scope>NUCLEOTIDE SEQUENCE</scope>
    <source>
        <strain evidence="8">IFO1802</strain>
    </source>
</reference>
<dbReference type="EMBL" id="OX365910">
    <property type="protein sequence ID" value="CAI4052213.1"/>
    <property type="molecule type" value="Genomic_DNA"/>
</dbReference>
<keyword evidence="2" id="KW-0805">Transcription regulation</keyword>
<name>A0AA35J817_SACK1</name>
<dbReference type="SUPFAM" id="SSF47592">
    <property type="entry name" value="SWIB/MDM2 domain"/>
    <property type="match status" value="1"/>
</dbReference>
<keyword evidence="4" id="KW-0539">Nucleus</keyword>
<dbReference type="Pfam" id="PF02201">
    <property type="entry name" value="SWIB"/>
    <property type="match status" value="1"/>
</dbReference>
<feature type="domain" description="DM2" evidence="6">
    <location>
        <begin position="121"/>
        <end position="197"/>
    </location>
</feature>
<dbReference type="Proteomes" id="UP001162087">
    <property type="component" value="Chromosome 15"/>
</dbReference>
<feature type="region of interest" description="Disordered" evidence="5">
    <location>
        <begin position="87"/>
        <end position="112"/>
    </location>
</feature>
<accession>A0AA35J817</accession>
<evidence type="ECO:0000256" key="3">
    <source>
        <dbReference type="ARBA" id="ARBA00023163"/>
    </source>
</evidence>
<keyword evidence="3" id="KW-0804">Transcription</keyword>
<dbReference type="InterPro" id="IPR036885">
    <property type="entry name" value="SWIB_MDM2_dom_sf"/>
</dbReference>
<feature type="domain" description="DEK-C" evidence="7">
    <location>
        <begin position="1"/>
        <end position="56"/>
    </location>
</feature>
<evidence type="ECO:0000313" key="8">
    <source>
        <dbReference type="EMBL" id="CAI4052213.1"/>
    </source>
</evidence>
<evidence type="ECO:0000256" key="5">
    <source>
        <dbReference type="SAM" id="MobiDB-lite"/>
    </source>
</evidence>
<evidence type="ECO:0000259" key="7">
    <source>
        <dbReference type="PROSITE" id="PS51998"/>
    </source>
</evidence>
<keyword evidence="9" id="KW-1185">Reference proteome</keyword>
<evidence type="ECO:0000256" key="2">
    <source>
        <dbReference type="ARBA" id="ARBA00023015"/>
    </source>
</evidence>
<evidence type="ECO:0000256" key="4">
    <source>
        <dbReference type="ARBA" id="ARBA00023242"/>
    </source>
</evidence>
<evidence type="ECO:0008006" key="10">
    <source>
        <dbReference type="Google" id="ProtNLM"/>
    </source>
</evidence>
<protein>
    <recommendedName>
        <fullName evidence="10">UAF30-like protein</fullName>
    </recommendedName>
</protein>
<dbReference type="GeneID" id="80927311"/>
<dbReference type="Gene3D" id="1.10.245.10">
    <property type="entry name" value="SWIB/MDM2 domain"/>
    <property type="match status" value="1"/>
</dbReference>
<comment type="subcellular location">
    <subcellularLocation>
        <location evidence="1">Nucleus</location>
        <location evidence="1">Nucleolus</location>
    </subcellularLocation>
</comment>
<evidence type="ECO:0000259" key="6">
    <source>
        <dbReference type="PROSITE" id="PS51925"/>
    </source>
</evidence>
<dbReference type="PROSITE" id="PS51925">
    <property type="entry name" value="SWIB_MDM2"/>
    <property type="match status" value="1"/>
</dbReference>
<proteinExistence type="predicted"/>
<dbReference type="GO" id="GO:0001181">
    <property type="term" value="F:RNA polymerase I general transcription initiation factor activity"/>
    <property type="evidence" value="ECO:0007669"/>
    <property type="project" value="UniProtKB-ARBA"/>
</dbReference>
<evidence type="ECO:0000313" key="9">
    <source>
        <dbReference type="Proteomes" id="UP001162087"/>
    </source>
</evidence>
<dbReference type="SMART" id="SM00151">
    <property type="entry name" value="SWIB"/>
    <property type="match status" value="1"/>
</dbReference>
<dbReference type="GO" id="GO:0000500">
    <property type="term" value="C:RNA polymerase I upstream activating factor complex"/>
    <property type="evidence" value="ECO:0007669"/>
    <property type="project" value="UniProtKB-ARBA"/>
</dbReference>
<feature type="region of interest" description="Disordered" evidence="5">
    <location>
        <begin position="196"/>
        <end position="219"/>
    </location>
</feature>